<accession>A0ABM5SS12</accession>
<dbReference type="Proteomes" id="UP000031883">
    <property type="component" value="Chromosome"/>
</dbReference>
<evidence type="ECO:0000313" key="2">
    <source>
        <dbReference type="Proteomes" id="UP000031883"/>
    </source>
</evidence>
<dbReference type="EMBL" id="CP009997">
    <property type="protein sequence ID" value="AJJ37348.1"/>
    <property type="molecule type" value="Genomic_DNA"/>
</dbReference>
<name>A0ABM5SS12_9GAMM</name>
<keyword evidence="2" id="KW-1185">Reference proteome</keyword>
<sequence length="61" mass="7240">MGAGMMNIKKPWDVVHHHGFYPSYFKLHVRWLRYQTTGRATTLRVSIRTSAMRTSILSFWL</sequence>
<evidence type="ECO:0000313" key="1">
    <source>
        <dbReference type="EMBL" id="AJJ37348.1"/>
    </source>
</evidence>
<reference evidence="1 2" key="1">
    <citation type="journal article" date="2015" name="Genome Announc.">
        <title>Thirty-Two Complete Genome Assemblies of Nine Yersinia Species, Including Y. pestis, Y. pseudotuberculosis, and Y. enterocolitica.</title>
        <authorList>
            <person name="Johnson S.L."/>
            <person name="Daligault H.E."/>
            <person name="Davenport K.W."/>
            <person name="Jaissle J."/>
            <person name="Frey K.G."/>
            <person name="Ladner J.T."/>
            <person name="Broomall S.M."/>
            <person name="Bishop-Lilly K.A."/>
            <person name="Bruce D.C."/>
            <person name="Coyne S.R."/>
            <person name="Gibbons H.S."/>
            <person name="Lo C.C."/>
            <person name="Munk A.C."/>
            <person name="Rosenzweig C.N."/>
            <person name="Koroleva G.I."/>
            <person name="Palacios G.F."/>
            <person name="Redden C.L."/>
            <person name="Xu Y."/>
            <person name="Minogue T.D."/>
            <person name="Chain P.S."/>
        </authorList>
    </citation>
    <scope>NUCLEOTIDE SEQUENCE [LARGE SCALE GENOMIC DNA]</scope>
    <source>
        <strain evidence="1 2">Y231</strain>
    </source>
</reference>
<protein>
    <submittedName>
        <fullName evidence="1">Uncharacterized protein</fullName>
    </submittedName>
</protein>
<gene>
    <name evidence="1" type="ORF">CH54_476</name>
</gene>
<organism evidence="1 2">
    <name type="scientific">Yersinia rochesterensis</name>
    <dbReference type="NCBI Taxonomy" id="1604335"/>
    <lineage>
        <taxon>Bacteria</taxon>
        <taxon>Pseudomonadati</taxon>
        <taxon>Pseudomonadota</taxon>
        <taxon>Gammaproteobacteria</taxon>
        <taxon>Enterobacterales</taxon>
        <taxon>Yersiniaceae</taxon>
        <taxon>Yersinia</taxon>
    </lineage>
</organism>
<proteinExistence type="predicted"/>